<evidence type="ECO:0000313" key="2">
    <source>
        <dbReference type="Proteomes" id="UP001239111"/>
    </source>
</evidence>
<dbReference type="EMBL" id="CM056744">
    <property type="protein sequence ID" value="KAJ8667976.1"/>
    <property type="molecule type" value="Genomic_DNA"/>
</dbReference>
<dbReference type="Proteomes" id="UP001239111">
    <property type="component" value="Chromosome 4"/>
</dbReference>
<evidence type="ECO:0000313" key="1">
    <source>
        <dbReference type="EMBL" id="KAJ8667976.1"/>
    </source>
</evidence>
<accession>A0ACC2NB97</accession>
<name>A0ACC2NB97_9HYME</name>
<proteinExistence type="predicted"/>
<organism evidence="1 2">
    <name type="scientific">Eretmocerus hayati</name>
    <dbReference type="NCBI Taxonomy" id="131215"/>
    <lineage>
        <taxon>Eukaryota</taxon>
        <taxon>Metazoa</taxon>
        <taxon>Ecdysozoa</taxon>
        <taxon>Arthropoda</taxon>
        <taxon>Hexapoda</taxon>
        <taxon>Insecta</taxon>
        <taxon>Pterygota</taxon>
        <taxon>Neoptera</taxon>
        <taxon>Endopterygota</taxon>
        <taxon>Hymenoptera</taxon>
        <taxon>Apocrita</taxon>
        <taxon>Proctotrupomorpha</taxon>
        <taxon>Chalcidoidea</taxon>
        <taxon>Aphelinidae</taxon>
        <taxon>Aphelininae</taxon>
        <taxon>Eretmocerus</taxon>
    </lineage>
</organism>
<protein>
    <submittedName>
        <fullName evidence="1">Uncharacterized protein</fullName>
    </submittedName>
</protein>
<gene>
    <name evidence="1" type="ORF">QAD02_009639</name>
</gene>
<sequence length="780" mass="88284">MSGEEWSAWRKRRQAAERARPETSHDDKRRTTYGWDWDLTDKKTEQQRQYGSTGSPIKSSSARGTVRYSSTSASSSSSSAATALMVPGEGVEPGWGLRDLMLAASLLDDTMKLRKQQQNDISYANEAEMRRVFELVYDVLRYEQVLERALNDVSFWQRYPKLRDRRRAVWLLLYDMQGRKFARAGGGSSNQAQSERDELFAKADLVNIEQALLSMKTRLAASLTRLRIAGSALTLDELLPSHLRSSSSFDHISRNEYQPSGYCMTASGWVNSAKLPTRDLFITEMRKLGLRLCSRGSNPDTAELMEDQYLFDTICPRLIHLHESAREKMATSRLVTENAFVFLDRSLCVGAASLVRIIRLGKMCGPVILTHPLAPKHTGYLAVLLADIENIGRLLVFSLGSGLEQHQAYLENLGVPKERFKLFAERYTEKPSTSELERATIVLAAPPSSNTGLRDVVDLAIARGGDMHLLETLTCPEPEQPRELLVEQMSTLRHALGKPNVQLLIYEVHTSLPSETSQMVQQAVQLANDMAVDKYRRDHPPRKKSPPRESTGRKSRNRRSQSSDHPPKSNPDTEDDEPREIPVPESDLFETCELSELFGENCGVEIVDPGTYLVLIRRKEMMQFNSQFMIKVAEAKGVFGDPNRKDDQLKSQDLQPTPIPSETKSARKGVKRHKVHLDRMVAPTLAALSRSSKCSRQMKPCPRHQAHESQERNQLELQVREARRLDAKRWWGELANLWFGSHASQDYRFHVLRTDPISRRILFPAHVLSPTLTLPSPKSS</sequence>
<reference evidence="1" key="1">
    <citation type="submission" date="2023-04" db="EMBL/GenBank/DDBJ databases">
        <title>A chromosome-level genome assembly of the parasitoid wasp Eretmocerus hayati.</title>
        <authorList>
            <person name="Zhong Y."/>
            <person name="Liu S."/>
            <person name="Liu Y."/>
        </authorList>
    </citation>
    <scope>NUCLEOTIDE SEQUENCE</scope>
    <source>
        <strain evidence="1">ZJU_SS_LIU_2023</strain>
    </source>
</reference>
<keyword evidence="2" id="KW-1185">Reference proteome</keyword>
<comment type="caution">
    <text evidence="1">The sequence shown here is derived from an EMBL/GenBank/DDBJ whole genome shotgun (WGS) entry which is preliminary data.</text>
</comment>